<feature type="chain" id="PRO_5045915120" description="TonB-dependent receptor" evidence="1">
    <location>
        <begin position="19"/>
        <end position="120"/>
    </location>
</feature>
<keyword evidence="3" id="KW-1185">Reference proteome</keyword>
<protein>
    <recommendedName>
        <fullName evidence="4">TonB-dependent receptor</fullName>
    </recommendedName>
</protein>
<gene>
    <name evidence="2" type="ORF">LLW17_04445</name>
</gene>
<feature type="signal peptide" evidence="1">
    <location>
        <begin position="1"/>
        <end position="18"/>
    </location>
</feature>
<evidence type="ECO:0000313" key="2">
    <source>
        <dbReference type="EMBL" id="MCC4211961.1"/>
    </source>
</evidence>
<evidence type="ECO:0008006" key="4">
    <source>
        <dbReference type="Google" id="ProtNLM"/>
    </source>
</evidence>
<keyword evidence="1" id="KW-0732">Signal</keyword>
<reference evidence="2 3" key="1">
    <citation type="submission" date="2021-11" db="EMBL/GenBank/DDBJ databases">
        <title>Seasonal and diel survey of microbial diversity of the Tyrrhenian coast.</title>
        <authorList>
            <person name="Gattoni G."/>
            <person name="Corral P."/>
        </authorList>
    </citation>
    <scope>NUCLEOTIDE SEQUENCE [LARGE SCALE GENOMIC DNA]</scope>
    <source>
        <strain evidence="2 3">Mr9</strain>
    </source>
</reference>
<accession>A0ABS8GQC6</accession>
<evidence type="ECO:0000256" key="1">
    <source>
        <dbReference type="SAM" id="SignalP"/>
    </source>
</evidence>
<proteinExistence type="predicted"/>
<dbReference type="Proteomes" id="UP001197770">
    <property type="component" value="Unassembled WGS sequence"/>
</dbReference>
<evidence type="ECO:0000313" key="3">
    <source>
        <dbReference type="Proteomes" id="UP001197770"/>
    </source>
</evidence>
<sequence length="120" mass="13718">MKFTPLIFFLSFSLAVCAQTEKPDELMLSTTAPKDTWYYQGKKAALKEATMQLEYALTRPDSLSYLFVVDGQYLSLQKFKDYKTSILQQLRSLHFVKSIDSLMGYPSPGNRTLVLITTED</sequence>
<dbReference type="RefSeq" id="WP_228229062.1">
    <property type="nucleotide sequence ID" value="NZ_JAJGMW010000004.1"/>
</dbReference>
<organism evidence="2 3">
    <name type="scientific">Leeuwenhoekiella parthenopeia</name>
    <dbReference type="NCBI Taxonomy" id="2890320"/>
    <lineage>
        <taxon>Bacteria</taxon>
        <taxon>Pseudomonadati</taxon>
        <taxon>Bacteroidota</taxon>
        <taxon>Flavobacteriia</taxon>
        <taxon>Flavobacteriales</taxon>
        <taxon>Flavobacteriaceae</taxon>
        <taxon>Leeuwenhoekiella</taxon>
    </lineage>
</organism>
<name>A0ABS8GQC6_9FLAO</name>
<dbReference type="EMBL" id="JAJGMW010000004">
    <property type="protein sequence ID" value="MCC4211961.1"/>
    <property type="molecule type" value="Genomic_DNA"/>
</dbReference>
<comment type="caution">
    <text evidence="2">The sequence shown here is derived from an EMBL/GenBank/DDBJ whole genome shotgun (WGS) entry which is preliminary data.</text>
</comment>